<evidence type="ECO:0000256" key="2">
    <source>
        <dbReference type="ARBA" id="ARBA00022884"/>
    </source>
</evidence>
<dbReference type="InterPro" id="IPR016024">
    <property type="entry name" value="ARM-type_fold"/>
</dbReference>
<dbReference type="Pfam" id="PF08144">
    <property type="entry name" value="CPL"/>
    <property type="match status" value="1"/>
</dbReference>
<dbReference type="InterPro" id="IPR012959">
    <property type="entry name" value="CPL_dom"/>
</dbReference>
<protein>
    <submittedName>
        <fullName evidence="7">Pumilio y domain member 6</fullName>
    </submittedName>
</protein>
<dbReference type="Proteomes" id="UP001447188">
    <property type="component" value="Unassembled WGS sequence"/>
</dbReference>
<feature type="compositionally biased region" description="Acidic residues" evidence="5">
    <location>
        <begin position="60"/>
        <end position="71"/>
    </location>
</feature>
<feature type="compositionally biased region" description="Acidic residues" evidence="5">
    <location>
        <begin position="80"/>
        <end position="94"/>
    </location>
</feature>
<dbReference type="PANTHER" id="PTHR13389:SF0">
    <property type="entry name" value="PUMILIO HOMOLOG 3"/>
    <property type="match status" value="1"/>
</dbReference>
<dbReference type="InterPro" id="IPR033133">
    <property type="entry name" value="PUM-HD"/>
</dbReference>
<evidence type="ECO:0000313" key="7">
    <source>
        <dbReference type="EMBL" id="KAL0637488.1"/>
    </source>
</evidence>
<keyword evidence="1" id="KW-0677">Repeat</keyword>
<evidence type="ECO:0000256" key="3">
    <source>
        <dbReference type="ARBA" id="ARBA00024893"/>
    </source>
</evidence>
<feature type="compositionally biased region" description="Basic residues" evidence="5">
    <location>
        <begin position="42"/>
        <end position="51"/>
    </location>
</feature>
<dbReference type="PROSITE" id="PS50303">
    <property type="entry name" value="PUM_HD"/>
    <property type="match status" value="1"/>
</dbReference>
<dbReference type="PANTHER" id="PTHR13389">
    <property type="entry name" value="PUMILIO HOMOLOG 3"/>
    <property type="match status" value="1"/>
</dbReference>
<feature type="compositionally biased region" description="Basic and acidic residues" evidence="5">
    <location>
        <begin position="109"/>
        <end position="123"/>
    </location>
</feature>
<accession>A0ABR3GNP2</accession>
<reference evidence="7 8" key="1">
    <citation type="submission" date="2024-02" db="EMBL/GenBank/DDBJ databases">
        <title>Discinaceae phylogenomics.</title>
        <authorList>
            <person name="Dirks A.C."/>
            <person name="James T.Y."/>
        </authorList>
    </citation>
    <scope>NUCLEOTIDE SEQUENCE [LARGE SCALE GENOMIC DNA]</scope>
    <source>
        <strain evidence="7 8">ACD0624</strain>
    </source>
</reference>
<keyword evidence="2" id="KW-0694">RNA-binding</keyword>
<evidence type="ECO:0000256" key="4">
    <source>
        <dbReference type="PROSITE-ProRule" id="PRU00317"/>
    </source>
</evidence>
<proteinExistence type="predicted"/>
<sequence>MAASKRKQDKTSGHPVASKKPKFGKESDKSKSASKKDVEFKKSKKPAKPVPKRTALSVESDSDELDDDDEALKEIKDDGSEGEEEVVEDGMDIDEASKENGDGQSGSSKSKESHAEQKRLIAERKQAKPLGNILIRGKKIWEQIRRRQLPANERKKLIDELAKLIKGNIKELVFKHDASRIVQTALKYGDKQTKETIALELKGTYVALAQSSYGKYMVVKICHYGSPETKKMVVEEFYGNVRKLIKHREASFVIEDCFREYATPIQKAALLREFYGVEFAIFKDAKDPSASLKYILEKAPEKRAVIMKSLYDLIAAVVEKGAVFFNIIHKAMLEYILNAKLGSAEVTEFIELVKEHVAAIAFTKDGTKVVMRCLALGTAKDRKSMIKALKPVTPQLAANETGYLVLLAIFEVVDDTVLVSKSLLLELQQNILNLATDKFGRIPLLYPFAGRKPRLLPPSALPILQELDELRQATSKKDPETRQAELRTHFSSALIDGVAENAEALGADSFGCQFVSEVLLGASGDKATALENIADQAAGDPTTEGHIVGTAFGGRMLKTLVAGGHYNSKAKKVDLTEPPINFHNLLYPKIKPHLLSWATGAGSFVIVGLLEAHGFEHKSDLVRELKKNIAKLKNASEGGNKGSTVIVETLK</sequence>
<dbReference type="InterPro" id="IPR001313">
    <property type="entry name" value="Pumilio_RNA-bd_rpt"/>
</dbReference>
<dbReference type="SUPFAM" id="SSF48371">
    <property type="entry name" value="ARM repeat"/>
    <property type="match status" value="1"/>
</dbReference>
<dbReference type="EMBL" id="JBBBZM010000034">
    <property type="protein sequence ID" value="KAL0637488.1"/>
    <property type="molecule type" value="Genomic_DNA"/>
</dbReference>
<dbReference type="Gene3D" id="1.25.10.10">
    <property type="entry name" value="Leucine-rich Repeat Variant"/>
    <property type="match status" value="1"/>
</dbReference>
<dbReference type="SMART" id="SM00025">
    <property type="entry name" value="Pumilio"/>
    <property type="match status" value="4"/>
</dbReference>
<feature type="repeat" description="Pumilio" evidence="4">
    <location>
        <begin position="200"/>
        <end position="235"/>
    </location>
</feature>
<dbReference type="Pfam" id="PF00806">
    <property type="entry name" value="PUF"/>
    <property type="match status" value="2"/>
</dbReference>
<organism evidence="7 8">
    <name type="scientific">Discina gigas</name>
    <dbReference type="NCBI Taxonomy" id="1032678"/>
    <lineage>
        <taxon>Eukaryota</taxon>
        <taxon>Fungi</taxon>
        <taxon>Dikarya</taxon>
        <taxon>Ascomycota</taxon>
        <taxon>Pezizomycotina</taxon>
        <taxon>Pezizomycetes</taxon>
        <taxon>Pezizales</taxon>
        <taxon>Discinaceae</taxon>
        <taxon>Discina</taxon>
    </lineage>
</organism>
<feature type="repeat" description="Pumilio" evidence="4">
    <location>
        <begin position="351"/>
        <end position="387"/>
    </location>
</feature>
<feature type="compositionally biased region" description="Basic and acidic residues" evidence="5">
    <location>
        <begin position="23"/>
        <end position="41"/>
    </location>
</feature>
<evidence type="ECO:0000313" key="8">
    <source>
        <dbReference type="Proteomes" id="UP001447188"/>
    </source>
</evidence>
<evidence type="ECO:0000256" key="1">
    <source>
        <dbReference type="ARBA" id="ARBA00022737"/>
    </source>
</evidence>
<evidence type="ECO:0000256" key="5">
    <source>
        <dbReference type="SAM" id="MobiDB-lite"/>
    </source>
</evidence>
<evidence type="ECO:0000259" key="6">
    <source>
        <dbReference type="PROSITE" id="PS50303"/>
    </source>
</evidence>
<name>A0ABR3GNP2_9PEZI</name>
<comment type="function">
    <text evidence="3">RNA-binding nucleolar protein required for pre-rRNA processing. Involved in production of 18S rRNA and assembly of small ribosomal subunit.</text>
</comment>
<dbReference type="InterPro" id="IPR011989">
    <property type="entry name" value="ARM-like"/>
</dbReference>
<dbReference type="InterPro" id="IPR040059">
    <property type="entry name" value="PUM3"/>
</dbReference>
<gene>
    <name evidence="7" type="primary">puf6</name>
    <name evidence="7" type="ORF">Q9L58_003544</name>
</gene>
<feature type="region of interest" description="Disordered" evidence="5">
    <location>
        <begin position="1"/>
        <end position="123"/>
    </location>
</feature>
<comment type="caution">
    <text evidence="7">The sequence shown here is derived from an EMBL/GenBank/DDBJ whole genome shotgun (WGS) entry which is preliminary data.</text>
</comment>
<dbReference type="PROSITE" id="PS50302">
    <property type="entry name" value="PUM"/>
    <property type="match status" value="2"/>
</dbReference>
<feature type="domain" description="PUM-HD" evidence="6">
    <location>
        <begin position="136"/>
        <end position="487"/>
    </location>
</feature>
<keyword evidence="8" id="KW-1185">Reference proteome</keyword>